<dbReference type="InterPro" id="IPR050553">
    <property type="entry name" value="Thioredoxin_ResA/DsbE_sf"/>
</dbReference>
<gene>
    <name evidence="6" type="ORF">FHR90_001904</name>
</gene>
<sequence>MTPLMRRRVLFAAPFAVAGAAGMGAFAMLRRMPDGQFDPHAVDAPVLGRMVPDFALPALPPGPGFDAAALRAQPRPVLVNVFASWCVPCVEEAEALLALSTHLPVWGIAYKDPDAAATDFVRRTGDPYARLVADRDGLAAIDWGVSGVPESFLVAPGGRIVWHKAGGLTAADVERLARGQG</sequence>
<reference evidence="6 7" key="1">
    <citation type="submission" date="2020-08" db="EMBL/GenBank/DDBJ databases">
        <title>Genomic Encyclopedia of Type Strains, Phase III (KMG-III): the genomes of soil and plant-associated and newly described type strains.</title>
        <authorList>
            <person name="Whitman W."/>
        </authorList>
    </citation>
    <scope>NUCLEOTIDE SEQUENCE [LARGE SCALE GENOMIC DNA]</scope>
    <source>
        <strain evidence="6 7">CECT 8088</strain>
    </source>
</reference>
<comment type="caution">
    <text evidence="6">The sequence shown here is derived from an EMBL/GenBank/DDBJ whole genome shotgun (WGS) entry which is preliminary data.</text>
</comment>
<keyword evidence="4" id="KW-0676">Redox-active center</keyword>
<accession>A0A839UUV4</accession>
<dbReference type="SUPFAM" id="SSF52833">
    <property type="entry name" value="Thioredoxin-like"/>
    <property type="match status" value="1"/>
</dbReference>
<dbReference type="InterPro" id="IPR036249">
    <property type="entry name" value="Thioredoxin-like_sf"/>
</dbReference>
<evidence type="ECO:0000256" key="4">
    <source>
        <dbReference type="ARBA" id="ARBA00023284"/>
    </source>
</evidence>
<keyword evidence="3" id="KW-1015">Disulfide bond</keyword>
<evidence type="ECO:0000313" key="7">
    <source>
        <dbReference type="Proteomes" id="UP000557688"/>
    </source>
</evidence>
<evidence type="ECO:0000256" key="3">
    <source>
        <dbReference type="ARBA" id="ARBA00023157"/>
    </source>
</evidence>
<protein>
    <submittedName>
        <fullName evidence="6">Cytochrome c biogenesis protein CcmG/thiol:disulfide interchange protein DsbE</fullName>
    </submittedName>
</protein>
<dbReference type="Gene3D" id="3.40.30.10">
    <property type="entry name" value="Glutaredoxin"/>
    <property type="match status" value="1"/>
</dbReference>
<feature type="domain" description="Thioredoxin" evidence="5">
    <location>
        <begin position="45"/>
        <end position="181"/>
    </location>
</feature>
<dbReference type="AlphaFoldDB" id="A0A839UUV4"/>
<dbReference type="GO" id="GO:0030313">
    <property type="term" value="C:cell envelope"/>
    <property type="evidence" value="ECO:0007669"/>
    <property type="project" value="UniProtKB-SubCell"/>
</dbReference>
<dbReference type="GO" id="GO:0017004">
    <property type="term" value="P:cytochrome complex assembly"/>
    <property type="evidence" value="ECO:0007669"/>
    <property type="project" value="UniProtKB-KW"/>
</dbReference>
<evidence type="ECO:0000256" key="2">
    <source>
        <dbReference type="ARBA" id="ARBA00022748"/>
    </source>
</evidence>
<keyword evidence="2" id="KW-0201">Cytochrome c-type biogenesis</keyword>
<dbReference type="PANTHER" id="PTHR42852:SF6">
    <property type="entry name" value="THIOL:DISULFIDE INTERCHANGE PROTEIN DSBE"/>
    <property type="match status" value="1"/>
</dbReference>
<dbReference type="Pfam" id="PF08534">
    <property type="entry name" value="Redoxin"/>
    <property type="match status" value="1"/>
</dbReference>
<comment type="subcellular location">
    <subcellularLocation>
        <location evidence="1">Cell envelope</location>
    </subcellularLocation>
</comment>
<dbReference type="PANTHER" id="PTHR42852">
    <property type="entry name" value="THIOL:DISULFIDE INTERCHANGE PROTEIN DSBE"/>
    <property type="match status" value="1"/>
</dbReference>
<evidence type="ECO:0000256" key="1">
    <source>
        <dbReference type="ARBA" id="ARBA00004196"/>
    </source>
</evidence>
<dbReference type="EMBL" id="JACHXV010000006">
    <property type="protein sequence ID" value="MBB3174068.1"/>
    <property type="molecule type" value="Genomic_DNA"/>
</dbReference>
<dbReference type="InterPro" id="IPR013740">
    <property type="entry name" value="Redoxin"/>
</dbReference>
<dbReference type="Proteomes" id="UP000557688">
    <property type="component" value="Unassembled WGS sequence"/>
</dbReference>
<name>A0A839UUV4_9PROT</name>
<dbReference type="PROSITE" id="PS51352">
    <property type="entry name" value="THIOREDOXIN_2"/>
    <property type="match status" value="1"/>
</dbReference>
<dbReference type="PROSITE" id="PS00194">
    <property type="entry name" value="THIOREDOXIN_1"/>
    <property type="match status" value="1"/>
</dbReference>
<evidence type="ECO:0000259" key="5">
    <source>
        <dbReference type="PROSITE" id="PS51352"/>
    </source>
</evidence>
<organism evidence="6 7">
    <name type="scientific">Endobacter medicaginis</name>
    <dbReference type="NCBI Taxonomy" id="1181271"/>
    <lineage>
        <taxon>Bacteria</taxon>
        <taxon>Pseudomonadati</taxon>
        <taxon>Pseudomonadota</taxon>
        <taxon>Alphaproteobacteria</taxon>
        <taxon>Acetobacterales</taxon>
        <taxon>Acetobacteraceae</taxon>
        <taxon>Endobacter</taxon>
    </lineage>
</organism>
<evidence type="ECO:0000313" key="6">
    <source>
        <dbReference type="EMBL" id="MBB3174068.1"/>
    </source>
</evidence>
<dbReference type="InterPro" id="IPR013766">
    <property type="entry name" value="Thioredoxin_domain"/>
</dbReference>
<keyword evidence="7" id="KW-1185">Reference proteome</keyword>
<proteinExistence type="predicted"/>
<dbReference type="GO" id="GO:0015036">
    <property type="term" value="F:disulfide oxidoreductase activity"/>
    <property type="evidence" value="ECO:0007669"/>
    <property type="project" value="UniProtKB-ARBA"/>
</dbReference>
<dbReference type="InterPro" id="IPR017937">
    <property type="entry name" value="Thioredoxin_CS"/>
</dbReference>